<dbReference type="AlphaFoldDB" id="A0A5C3LRF0"/>
<keyword evidence="2" id="KW-1185">Reference proteome</keyword>
<organism evidence="1 2">
    <name type="scientific">Crucibulum laeve</name>
    <dbReference type="NCBI Taxonomy" id="68775"/>
    <lineage>
        <taxon>Eukaryota</taxon>
        <taxon>Fungi</taxon>
        <taxon>Dikarya</taxon>
        <taxon>Basidiomycota</taxon>
        <taxon>Agaricomycotina</taxon>
        <taxon>Agaricomycetes</taxon>
        <taxon>Agaricomycetidae</taxon>
        <taxon>Agaricales</taxon>
        <taxon>Agaricineae</taxon>
        <taxon>Nidulariaceae</taxon>
        <taxon>Crucibulum</taxon>
    </lineage>
</organism>
<dbReference type="InterPro" id="IPR032675">
    <property type="entry name" value="LRR_dom_sf"/>
</dbReference>
<gene>
    <name evidence="1" type="ORF">BDQ12DRAFT_687798</name>
</gene>
<dbReference type="Proteomes" id="UP000308652">
    <property type="component" value="Unassembled WGS sequence"/>
</dbReference>
<name>A0A5C3LRF0_9AGAR</name>
<evidence type="ECO:0000313" key="2">
    <source>
        <dbReference type="Proteomes" id="UP000308652"/>
    </source>
</evidence>
<evidence type="ECO:0008006" key="3">
    <source>
        <dbReference type="Google" id="ProtNLM"/>
    </source>
</evidence>
<reference evidence="1 2" key="1">
    <citation type="journal article" date="2019" name="Nat. Ecol. Evol.">
        <title>Megaphylogeny resolves global patterns of mushroom evolution.</title>
        <authorList>
            <person name="Varga T."/>
            <person name="Krizsan K."/>
            <person name="Foldi C."/>
            <person name="Dima B."/>
            <person name="Sanchez-Garcia M."/>
            <person name="Sanchez-Ramirez S."/>
            <person name="Szollosi G.J."/>
            <person name="Szarkandi J.G."/>
            <person name="Papp V."/>
            <person name="Albert L."/>
            <person name="Andreopoulos W."/>
            <person name="Angelini C."/>
            <person name="Antonin V."/>
            <person name="Barry K.W."/>
            <person name="Bougher N.L."/>
            <person name="Buchanan P."/>
            <person name="Buyck B."/>
            <person name="Bense V."/>
            <person name="Catcheside P."/>
            <person name="Chovatia M."/>
            <person name="Cooper J."/>
            <person name="Damon W."/>
            <person name="Desjardin D."/>
            <person name="Finy P."/>
            <person name="Geml J."/>
            <person name="Haridas S."/>
            <person name="Hughes K."/>
            <person name="Justo A."/>
            <person name="Karasinski D."/>
            <person name="Kautmanova I."/>
            <person name="Kiss B."/>
            <person name="Kocsube S."/>
            <person name="Kotiranta H."/>
            <person name="LaButti K.M."/>
            <person name="Lechner B.E."/>
            <person name="Liimatainen K."/>
            <person name="Lipzen A."/>
            <person name="Lukacs Z."/>
            <person name="Mihaltcheva S."/>
            <person name="Morgado L.N."/>
            <person name="Niskanen T."/>
            <person name="Noordeloos M.E."/>
            <person name="Ohm R.A."/>
            <person name="Ortiz-Santana B."/>
            <person name="Ovrebo C."/>
            <person name="Racz N."/>
            <person name="Riley R."/>
            <person name="Savchenko A."/>
            <person name="Shiryaev A."/>
            <person name="Soop K."/>
            <person name="Spirin V."/>
            <person name="Szebenyi C."/>
            <person name="Tomsovsky M."/>
            <person name="Tulloss R.E."/>
            <person name="Uehling J."/>
            <person name="Grigoriev I.V."/>
            <person name="Vagvolgyi C."/>
            <person name="Papp T."/>
            <person name="Martin F.M."/>
            <person name="Miettinen O."/>
            <person name="Hibbett D.S."/>
            <person name="Nagy L.G."/>
        </authorList>
    </citation>
    <scope>NUCLEOTIDE SEQUENCE [LARGE SCALE GENOMIC DNA]</scope>
    <source>
        <strain evidence="1 2">CBS 166.37</strain>
    </source>
</reference>
<accession>A0A5C3LRF0</accession>
<proteinExistence type="predicted"/>
<dbReference type="SUPFAM" id="SSF52047">
    <property type="entry name" value="RNI-like"/>
    <property type="match status" value="1"/>
</dbReference>
<dbReference type="OrthoDB" id="3232239at2759"/>
<dbReference type="Gene3D" id="3.80.10.10">
    <property type="entry name" value="Ribonuclease Inhibitor"/>
    <property type="match status" value="1"/>
</dbReference>
<dbReference type="EMBL" id="ML213619">
    <property type="protein sequence ID" value="TFK35684.1"/>
    <property type="molecule type" value="Genomic_DNA"/>
</dbReference>
<sequence length="343" mass="39774">MLPLEIYRPIFRWISDRPTLVSLSVVSKFFKDEAQKLLYHSFASDSASAHIRFLVNIVQYPHLALLVRSYMLYKDVDKAIYNPIFIAGLKAMKNLKELYVGVPADGVDALQLFNASQLRTCSFQLERFTWLIPLCEPAYNQSELLEFVLAQTLLQHFGASFPVPSQHLVTPAHCPRLTSLDGDLNLIEAIMPSRNITTLTWNANHTEEHREITHLKSYFEKVLAFAYGGYHRRRSLSVIAEYMPYLQTLELFGLRSADPRSLSEFQHLRTLIISRTTGNLMLPLPLTEHNALCDLIFSWTKSLQVIYITYFERGMYQMFYRDSPRVKLLSSEEVHAWWNDILF</sequence>
<evidence type="ECO:0000313" key="1">
    <source>
        <dbReference type="EMBL" id="TFK35684.1"/>
    </source>
</evidence>
<protein>
    <recommendedName>
        <fullName evidence="3">F-box domain-containing protein</fullName>
    </recommendedName>
</protein>